<dbReference type="EMBL" id="BNJQ01000008">
    <property type="protein sequence ID" value="GHP04607.1"/>
    <property type="molecule type" value="Genomic_DNA"/>
</dbReference>
<evidence type="ECO:0000256" key="1">
    <source>
        <dbReference type="SAM" id="SignalP"/>
    </source>
</evidence>
<evidence type="ECO:0000313" key="3">
    <source>
        <dbReference type="Proteomes" id="UP000660262"/>
    </source>
</evidence>
<feature type="chain" id="PRO_5032658299" evidence="1">
    <location>
        <begin position="20"/>
        <end position="155"/>
    </location>
</feature>
<protein>
    <submittedName>
        <fullName evidence="2">Uncharacterized protein</fullName>
    </submittedName>
</protein>
<dbReference type="AlphaFoldDB" id="A0A830HHS5"/>
<comment type="caution">
    <text evidence="2">The sequence shown here is derived from an EMBL/GenBank/DDBJ whole genome shotgun (WGS) entry which is preliminary data.</text>
</comment>
<name>A0A830HHS5_9CHLO</name>
<feature type="signal peptide" evidence="1">
    <location>
        <begin position="1"/>
        <end position="19"/>
    </location>
</feature>
<reference evidence="2" key="1">
    <citation type="submission" date="2020-10" db="EMBL/GenBank/DDBJ databases">
        <title>Unveiling of a novel bifunctional photoreceptor, Dualchrome1, isolated from a cosmopolitan green alga.</title>
        <authorList>
            <person name="Suzuki S."/>
            <person name="Kawachi M."/>
        </authorList>
    </citation>
    <scope>NUCLEOTIDE SEQUENCE</scope>
    <source>
        <strain evidence="2">NIES 2893</strain>
    </source>
</reference>
<dbReference type="Proteomes" id="UP000660262">
    <property type="component" value="Unassembled WGS sequence"/>
</dbReference>
<evidence type="ECO:0000313" key="2">
    <source>
        <dbReference type="EMBL" id="GHP04607.1"/>
    </source>
</evidence>
<accession>A0A830HHS5</accession>
<keyword evidence="3" id="KW-1185">Reference proteome</keyword>
<keyword evidence="1" id="KW-0732">Signal</keyword>
<sequence length="155" mass="16701">MAARAIIHLILQLLLVASSFVLLANNNWDDNEARGSSIAIITANAQFTSAEYTYDDYLDQSFDGLTEEQKLERQLLLLSEELAGDPTLQLYAESTTGDLDDNLIASVLVSEQLREQGILADGDVGAESLGIESGSARSSMMIAMVTAVCAFFAFA</sequence>
<gene>
    <name evidence="2" type="ORF">PPROV_000336100</name>
</gene>
<proteinExistence type="predicted"/>
<organism evidence="2 3">
    <name type="scientific">Pycnococcus provasolii</name>
    <dbReference type="NCBI Taxonomy" id="41880"/>
    <lineage>
        <taxon>Eukaryota</taxon>
        <taxon>Viridiplantae</taxon>
        <taxon>Chlorophyta</taxon>
        <taxon>Pseudoscourfieldiophyceae</taxon>
        <taxon>Pseudoscourfieldiales</taxon>
        <taxon>Pycnococcaceae</taxon>
        <taxon>Pycnococcus</taxon>
    </lineage>
</organism>